<evidence type="ECO:0000313" key="6">
    <source>
        <dbReference type="Proteomes" id="UP000274429"/>
    </source>
</evidence>
<dbReference type="GO" id="GO:0005886">
    <property type="term" value="C:plasma membrane"/>
    <property type="evidence" value="ECO:0007669"/>
    <property type="project" value="TreeGrafter"/>
</dbReference>
<dbReference type="PROSITE" id="PS50835">
    <property type="entry name" value="IG_LIKE"/>
    <property type="match status" value="5"/>
</dbReference>
<evidence type="ECO:0000313" key="7">
    <source>
        <dbReference type="WBParaSite" id="TTAC_0000012901-mRNA-1"/>
    </source>
</evidence>
<dbReference type="Proteomes" id="UP000274429">
    <property type="component" value="Unassembled WGS sequence"/>
</dbReference>
<dbReference type="PANTHER" id="PTHR44170">
    <property type="entry name" value="PROTEIN SIDEKICK"/>
    <property type="match status" value="1"/>
</dbReference>
<reference evidence="5 6" key="2">
    <citation type="submission" date="2018-11" db="EMBL/GenBank/DDBJ databases">
        <authorList>
            <consortium name="Pathogen Informatics"/>
        </authorList>
    </citation>
    <scope>NUCLEOTIDE SEQUENCE [LARGE SCALE GENOMIC DNA]</scope>
</reference>
<evidence type="ECO:0000259" key="4">
    <source>
        <dbReference type="PROSITE" id="PS50835"/>
    </source>
</evidence>
<dbReference type="OrthoDB" id="6244967at2759"/>
<proteinExistence type="predicted"/>
<dbReference type="FunFam" id="2.60.40.10:FF:000032">
    <property type="entry name" value="palladin isoform X1"/>
    <property type="match status" value="1"/>
</dbReference>
<dbReference type="InterPro" id="IPR003961">
    <property type="entry name" value="FN3_dom"/>
</dbReference>
<dbReference type="EMBL" id="UYWX01000008">
    <property type="protein sequence ID" value="VDM15908.1"/>
    <property type="molecule type" value="Genomic_DNA"/>
</dbReference>
<reference evidence="7" key="1">
    <citation type="submission" date="2016-04" db="UniProtKB">
        <authorList>
            <consortium name="WormBaseParasite"/>
        </authorList>
    </citation>
    <scope>IDENTIFICATION</scope>
</reference>
<organism evidence="7">
    <name type="scientific">Hydatigena taeniaeformis</name>
    <name type="common">Feline tapeworm</name>
    <name type="synonym">Taenia taeniaeformis</name>
    <dbReference type="NCBI Taxonomy" id="6205"/>
    <lineage>
        <taxon>Eukaryota</taxon>
        <taxon>Metazoa</taxon>
        <taxon>Spiralia</taxon>
        <taxon>Lophotrochozoa</taxon>
        <taxon>Platyhelminthes</taxon>
        <taxon>Cestoda</taxon>
        <taxon>Eucestoda</taxon>
        <taxon>Cyclophyllidea</taxon>
        <taxon>Taeniidae</taxon>
        <taxon>Hydatigera</taxon>
    </lineage>
</organism>
<gene>
    <name evidence="5" type="ORF">TTAC_LOCUS130</name>
</gene>
<evidence type="ECO:0000256" key="1">
    <source>
        <dbReference type="ARBA" id="ARBA00022737"/>
    </source>
</evidence>
<dbReference type="SMART" id="SM00408">
    <property type="entry name" value="IGc2"/>
    <property type="match status" value="4"/>
</dbReference>
<dbReference type="Pfam" id="PF13927">
    <property type="entry name" value="Ig_3"/>
    <property type="match status" value="2"/>
</dbReference>
<evidence type="ECO:0000313" key="5">
    <source>
        <dbReference type="EMBL" id="VDM15908.1"/>
    </source>
</evidence>
<evidence type="ECO:0000256" key="3">
    <source>
        <dbReference type="ARBA" id="ARBA00023319"/>
    </source>
</evidence>
<feature type="domain" description="Ig-like" evidence="4">
    <location>
        <begin position="387"/>
        <end position="479"/>
    </location>
</feature>
<name>A0A158RD94_HYDTA</name>
<dbReference type="InterPro" id="IPR036116">
    <property type="entry name" value="FN3_sf"/>
</dbReference>
<dbReference type="STRING" id="6205.A0A158RD94"/>
<keyword evidence="1" id="KW-0677">Repeat</keyword>
<dbReference type="GO" id="GO:0007411">
    <property type="term" value="P:axon guidance"/>
    <property type="evidence" value="ECO:0007669"/>
    <property type="project" value="TreeGrafter"/>
</dbReference>
<dbReference type="SMART" id="SM00409">
    <property type="entry name" value="IG"/>
    <property type="match status" value="4"/>
</dbReference>
<dbReference type="WBParaSite" id="TTAC_0000012901-mRNA-1">
    <property type="protein sequence ID" value="TTAC_0000012901-mRNA-1"/>
    <property type="gene ID" value="TTAC_0000012901"/>
</dbReference>
<dbReference type="Gene3D" id="2.60.40.10">
    <property type="entry name" value="Immunoglobulins"/>
    <property type="match status" value="7"/>
</dbReference>
<dbReference type="InterPro" id="IPR007110">
    <property type="entry name" value="Ig-like_dom"/>
</dbReference>
<dbReference type="PANTHER" id="PTHR44170:SF6">
    <property type="entry name" value="CONTACTIN"/>
    <property type="match status" value="1"/>
</dbReference>
<dbReference type="SMART" id="SM00060">
    <property type="entry name" value="FN3"/>
    <property type="match status" value="3"/>
</dbReference>
<dbReference type="InterPro" id="IPR003598">
    <property type="entry name" value="Ig_sub2"/>
</dbReference>
<dbReference type="GO" id="GO:0007420">
    <property type="term" value="P:brain development"/>
    <property type="evidence" value="ECO:0007669"/>
    <property type="project" value="TreeGrafter"/>
</dbReference>
<feature type="domain" description="Ig-like" evidence="4">
    <location>
        <begin position="54"/>
        <end position="153"/>
    </location>
</feature>
<protein>
    <submittedName>
        <fullName evidence="7">Down syndrome cell adhesion molecule-like protein Dscam2</fullName>
    </submittedName>
</protein>
<dbReference type="InterPro" id="IPR013783">
    <property type="entry name" value="Ig-like_fold"/>
</dbReference>
<keyword evidence="6" id="KW-1185">Reference proteome</keyword>
<dbReference type="InterPro" id="IPR036179">
    <property type="entry name" value="Ig-like_dom_sf"/>
</dbReference>
<dbReference type="SUPFAM" id="SSF48726">
    <property type="entry name" value="Immunoglobulin"/>
    <property type="match status" value="4"/>
</dbReference>
<dbReference type="SUPFAM" id="SSF49265">
    <property type="entry name" value="Fibronectin type III"/>
    <property type="match status" value="2"/>
</dbReference>
<feature type="domain" description="Ig-like" evidence="4">
    <location>
        <begin position="291"/>
        <end position="381"/>
    </location>
</feature>
<dbReference type="GO" id="GO:0098632">
    <property type="term" value="F:cell-cell adhesion mediator activity"/>
    <property type="evidence" value="ECO:0007669"/>
    <property type="project" value="TreeGrafter"/>
</dbReference>
<feature type="domain" description="Ig-like" evidence="4">
    <location>
        <begin position="490"/>
        <end position="611"/>
    </location>
</feature>
<sequence length="1047" mass="117352">MSDTLSWGSRKGHRAFWNEQVALWDLTDLASSGRLRAGWLYCVAINIVGRAISPPISVRFAKIDESRTCETRTFTIKDQPYLRLNCTVPESTPPATVRWMYRQPNGFMGFIHENRTFAMDDDGNLLIATLGLPASATMYLFCSASNSILRTMRTDCDNVLQIKRSLSQSNQPPAGPFLMARSPPKQTRLLNETIELRCLISFFPGTEIQWLWKSSKFDTTLEWKSGHWSTKYNRAFPHVPRIEVKNEGTLLSIERLKFEHAGLYTCRTADKAGSPSKAVLATYELVVESIPVFEVMPVDTTVPIGGSARLQCEPNEEEEGSKIKVKWYMNGEPIERHLDGNRKRLSGNSLILSDLGMHDSAVFQCNISNQHGFRFVNAYVNVWNSPPAIIQGPPEELIVAEGQKTTIPCKTVGAPTPHIHWTRDGSVTAPNNLGDDYRKVLILPDGSLEIKRTALTDGGMYKCVVGNRFGSSSASGRLVVRQATRITSGPLWVGSYALQKTTENGTIVTSIGTEVSLFCRAETDVMEVSKLLIKWQWLPLSKSSDFQPEAEVDSLDGYVDLPSDNIRETQRKISRNSVESSLTLLKPLPLHSGTYRCQTLNGLDNDSRTVDVIIQGPPDPPLEMSLDCTQVAKRGTALLSWTPGFDNNAPITDVQIEFTVGFNRPSGKIQTDLLDLSSPLHTKIILKTLNSSVQSETWLRLEHSLLSGPLLTPAWQANDDLAMVNLTRNVALVPIHPDVAYQFRLRLVNRIGVSEPGPPAPSLNEEEQKRCLLKPQAPTARPKELEIYGNVPNTLTVAWRPIPPIHHNGPGLRYHLALRCLDCEQNIVEGGALNGTTIFDWNQSQIVFSNLPVHNVLNQEWSIEIFKQYEVSLTVSNVLGLSKAGPLVAKGWSAEAPPTIAPYRLRVTRVEAAMAELTWDWPPETSGSVNGFFIGLRIEWCLVEKDQICDRYKVIQDVRLAEPPKELYPNLRVDPTDLEPRRRETEDWPGNHTVQRNLEPTVVAYNQHRRAVLRNLPGLSHLRVWIRLLNIQYEGPGRYFFTIVKEI</sequence>
<dbReference type="GO" id="GO:0030424">
    <property type="term" value="C:axon"/>
    <property type="evidence" value="ECO:0007669"/>
    <property type="project" value="TreeGrafter"/>
</dbReference>
<evidence type="ECO:0000256" key="2">
    <source>
        <dbReference type="ARBA" id="ARBA00023157"/>
    </source>
</evidence>
<accession>A0A158RD94</accession>
<dbReference type="InterPro" id="IPR003599">
    <property type="entry name" value="Ig_sub"/>
</dbReference>
<keyword evidence="2" id="KW-1015">Disulfide bond</keyword>
<keyword evidence="3" id="KW-0393">Immunoglobulin domain</keyword>
<dbReference type="AlphaFoldDB" id="A0A158RD94"/>
<feature type="domain" description="Ig-like" evidence="4">
    <location>
        <begin position="176"/>
        <end position="281"/>
    </location>
</feature>